<gene>
    <name evidence="7" type="primary">KAFR0C01090</name>
    <name evidence="7" type="ORF">KAFR_0C01090</name>
</gene>
<evidence type="ECO:0000256" key="5">
    <source>
        <dbReference type="RuleBase" id="RU362028"/>
    </source>
</evidence>
<proteinExistence type="inferred from homology"/>
<dbReference type="GO" id="GO:0000455">
    <property type="term" value="P:enzyme-directed rRNA pseudouridine synthesis"/>
    <property type="evidence" value="ECO:0007669"/>
    <property type="project" value="TreeGrafter"/>
</dbReference>
<dbReference type="GO" id="GO:0031119">
    <property type="term" value="P:tRNA pseudouridine synthesis"/>
    <property type="evidence" value="ECO:0007669"/>
    <property type="project" value="UniProtKB-ARBA"/>
</dbReference>
<dbReference type="Pfam" id="PF00849">
    <property type="entry name" value="PseudoU_synth_2"/>
    <property type="match status" value="1"/>
</dbReference>
<reference evidence="7 8" key="1">
    <citation type="journal article" date="2011" name="Proc. Natl. Acad. Sci. U.S.A.">
        <title>Evolutionary erosion of yeast sex chromosomes by mating-type switching accidents.</title>
        <authorList>
            <person name="Gordon J.L."/>
            <person name="Armisen D."/>
            <person name="Proux-Wera E."/>
            <person name="Oheigeartaigh S.S."/>
            <person name="Byrne K.P."/>
            <person name="Wolfe K.H."/>
        </authorList>
    </citation>
    <scope>NUCLEOTIDE SEQUENCE [LARGE SCALE GENOMIC DNA]</scope>
    <source>
        <strain evidence="8">ATCC 22294 / BCRC 22015 / CBS 2517 / CECT 1963 / NBRC 1671 / NRRL Y-8276</strain>
    </source>
</reference>
<protein>
    <recommendedName>
        <fullName evidence="5">Pseudouridine synthase</fullName>
        <ecNumber evidence="5">5.4.99.-</ecNumber>
    </recommendedName>
</protein>
<evidence type="ECO:0000256" key="2">
    <source>
        <dbReference type="ARBA" id="ARBA00036184"/>
    </source>
</evidence>
<dbReference type="OrthoDB" id="424794at2759"/>
<evidence type="ECO:0000256" key="3">
    <source>
        <dbReference type="PIRSR" id="PIRSR606225-1"/>
    </source>
</evidence>
<evidence type="ECO:0000313" key="7">
    <source>
        <dbReference type="EMBL" id="CCF57104.1"/>
    </source>
</evidence>
<evidence type="ECO:0000256" key="4">
    <source>
        <dbReference type="PROSITE-ProRule" id="PRU00182"/>
    </source>
</evidence>
<evidence type="ECO:0000259" key="6">
    <source>
        <dbReference type="Pfam" id="PF00849"/>
    </source>
</evidence>
<dbReference type="FunFam" id="3.30.2350.10:FF:000017">
    <property type="entry name" value="Pseudouridine synthase"/>
    <property type="match status" value="1"/>
</dbReference>
<dbReference type="InterPro" id="IPR050188">
    <property type="entry name" value="RluA_PseudoU_synthase"/>
</dbReference>
<dbReference type="GeneID" id="13885023"/>
<sequence length="460" mass="52559">MAISKKSQEEFIRCSAAERDFVKKELLLKEKRLQNSKTVKVGHLRDKQGFKLKKVEIIQKDTGKADPEYEVVLDKSLRRVKPYFFHYKTFCKERWRDRKLIDIFLKEFRDRDADYYRKTINMGNILVNNLPSTLNTVVKNGDLIVHKVHRHEPAVPSKPIKTVFENDKILVIDKTGGVPAHPNGRFRFNTVTKILERQKGYAVHPCNRLDKATSGLMFLAKTPNGADEFADELKSRSVSKEYVARVVGEFPLGDIVVDKPLKSIAPKVSLNGVCELTDIGAKYARTIFKRISYDGNTSIVQCKPLTGRTHQLRVHLQYLGFPIANDPLYSNPKVWGQNLGKNGEANFTTVISRLDEIGIKCATESWYFPISNADPPRKEICDVCGTELPTDPNINELELWLHAYRYESNELDKLTGLKKWSYQTDLPEWAFGEHPKHMDTALQEARNREAEDANSSHGAI</sequence>
<dbReference type="InterPro" id="IPR006225">
    <property type="entry name" value="PsdUridine_synth_RluC/D"/>
</dbReference>
<dbReference type="InterPro" id="IPR020103">
    <property type="entry name" value="PsdUridine_synth_cat_dom_sf"/>
</dbReference>
<comment type="catalytic activity">
    <reaction evidence="2">
        <text>uridine(32) in tRNA = pseudouridine(32) in tRNA</text>
        <dbReference type="Rhea" id="RHEA:42544"/>
        <dbReference type="Rhea" id="RHEA-COMP:10107"/>
        <dbReference type="Rhea" id="RHEA-COMP:10108"/>
        <dbReference type="ChEBI" id="CHEBI:65314"/>
        <dbReference type="ChEBI" id="CHEBI:65315"/>
        <dbReference type="EC" id="5.4.99.28"/>
    </reaction>
</comment>
<dbReference type="EC" id="5.4.99.-" evidence="5"/>
<dbReference type="RefSeq" id="XP_003956239.1">
    <property type="nucleotide sequence ID" value="XM_003956190.1"/>
</dbReference>
<keyword evidence="8" id="KW-1185">Reference proteome</keyword>
<name>H2ARV4_KAZAF</name>
<dbReference type="HOGENOM" id="CLU_016902_12_4_1"/>
<dbReference type="Proteomes" id="UP000005220">
    <property type="component" value="Chromosome 3"/>
</dbReference>
<comment type="similarity">
    <text evidence="5">Belongs to the pseudouridine synthase RluA family.</text>
</comment>
<dbReference type="InterPro" id="IPR006145">
    <property type="entry name" value="PsdUridine_synth_RsuA/RluA"/>
</dbReference>
<dbReference type="CDD" id="cd02557">
    <property type="entry name" value="PseudoU_synth_ScRIB2"/>
    <property type="match status" value="1"/>
</dbReference>
<dbReference type="STRING" id="1071382.H2ARV4"/>
<dbReference type="EMBL" id="HE650823">
    <property type="protein sequence ID" value="CCF57104.1"/>
    <property type="molecule type" value="Genomic_DNA"/>
</dbReference>
<feature type="domain" description="Pseudouridine synthase RsuA/RluA-like" evidence="6">
    <location>
        <begin position="169"/>
        <end position="317"/>
    </location>
</feature>
<evidence type="ECO:0000256" key="1">
    <source>
        <dbReference type="ARBA" id="ARBA00023235"/>
    </source>
</evidence>
<dbReference type="AlphaFoldDB" id="H2ARV4"/>
<dbReference type="PANTHER" id="PTHR21600:SF40">
    <property type="entry name" value="PSEUDOURIDYLATE SYNTHASE RPUSD2"/>
    <property type="match status" value="1"/>
</dbReference>
<dbReference type="GO" id="GO:0160151">
    <property type="term" value="F:tRNA pseudouridine(32) synthase activity"/>
    <property type="evidence" value="ECO:0007669"/>
    <property type="project" value="UniProtKB-EC"/>
</dbReference>
<organism evidence="7 8">
    <name type="scientific">Kazachstania africana (strain ATCC 22294 / BCRC 22015 / CBS 2517 / CECT 1963 / NBRC 1671 / NRRL Y-8276)</name>
    <name type="common">Yeast</name>
    <name type="synonym">Kluyveromyces africanus</name>
    <dbReference type="NCBI Taxonomy" id="1071382"/>
    <lineage>
        <taxon>Eukaryota</taxon>
        <taxon>Fungi</taxon>
        <taxon>Dikarya</taxon>
        <taxon>Ascomycota</taxon>
        <taxon>Saccharomycotina</taxon>
        <taxon>Saccharomycetes</taxon>
        <taxon>Saccharomycetales</taxon>
        <taxon>Saccharomycetaceae</taxon>
        <taxon>Kazachstania</taxon>
    </lineage>
</organism>
<dbReference type="eggNOG" id="KOG1919">
    <property type="taxonomic scope" value="Eukaryota"/>
</dbReference>
<comment type="function">
    <text evidence="5">Responsible for synthesis of pseudouridine from uracil.</text>
</comment>
<feature type="active site" evidence="3">
    <location>
        <position position="210"/>
    </location>
</feature>
<dbReference type="GO" id="GO:0003723">
    <property type="term" value="F:RNA binding"/>
    <property type="evidence" value="ECO:0007669"/>
    <property type="project" value="UniProtKB-KW"/>
</dbReference>
<accession>H2ARV4</accession>
<evidence type="ECO:0000313" key="8">
    <source>
        <dbReference type="Proteomes" id="UP000005220"/>
    </source>
</evidence>
<dbReference type="Gene3D" id="3.30.2350.10">
    <property type="entry name" value="Pseudouridine synthase"/>
    <property type="match status" value="1"/>
</dbReference>
<keyword evidence="4" id="KW-0694">RNA-binding</keyword>
<dbReference type="PROSITE" id="PS50889">
    <property type="entry name" value="S4"/>
    <property type="match status" value="1"/>
</dbReference>
<keyword evidence="1 5" id="KW-0413">Isomerase</keyword>
<dbReference type="InParanoid" id="H2ARV4"/>
<dbReference type="KEGG" id="kaf:KAFR_0C01090"/>
<comment type="catalytic activity">
    <reaction evidence="5">
        <text>a uridine in RNA = a pseudouridine in RNA</text>
        <dbReference type="Rhea" id="RHEA:48348"/>
        <dbReference type="Rhea" id="RHEA-COMP:12068"/>
        <dbReference type="Rhea" id="RHEA-COMP:12069"/>
        <dbReference type="ChEBI" id="CHEBI:65314"/>
        <dbReference type="ChEBI" id="CHEBI:65315"/>
    </reaction>
</comment>
<dbReference type="PROSITE" id="PS01129">
    <property type="entry name" value="PSI_RLU"/>
    <property type="match status" value="1"/>
</dbReference>
<dbReference type="PANTHER" id="PTHR21600">
    <property type="entry name" value="MITOCHONDRIAL RNA PSEUDOURIDINE SYNTHASE"/>
    <property type="match status" value="1"/>
</dbReference>
<dbReference type="SUPFAM" id="SSF55120">
    <property type="entry name" value="Pseudouridine synthase"/>
    <property type="match status" value="1"/>
</dbReference>
<dbReference type="NCBIfam" id="TIGR00005">
    <property type="entry name" value="rluA_subfam"/>
    <property type="match status" value="1"/>
</dbReference>
<dbReference type="InterPro" id="IPR006224">
    <property type="entry name" value="PsdUridine_synth_RluA-like_CS"/>
</dbReference>